<evidence type="ECO:0008006" key="12">
    <source>
        <dbReference type="Google" id="ProtNLM"/>
    </source>
</evidence>
<comment type="caution">
    <text evidence="10">The sequence shown here is derived from an EMBL/GenBank/DDBJ whole genome shotgun (WGS) entry which is preliminary data.</text>
</comment>
<dbReference type="GO" id="GO:0005507">
    <property type="term" value="F:copper ion binding"/>
    <property type="evidence" value="ECO:0007669"/>
    <property type="project" value="TreeGrafter"/>
</dbReference>
<dbReference type="PANTHER" id="PTHR30616">
    <property type="entry name" value="UNCHARACTERIZED PROTEIN YFIH"/>
    <property type="match status" value="1"/>
</dbReference>
<keyword evidence="3" id="KW-0808">Transferase</keyword>
<evidence type="ECO:0000256" key="1">
    <source>
        <dbReference type="ARBA" id="ARBA00000553"/>
    </source>
</evidence>
<reference evidence="10 11" key="1">
    <citation type="journal article" date="2016" name="Nat. Commun.">
        <title>Thousands of microbial genomes shed light on interconnected biogeochemical processes in an aquifer system.</title>
        <authorList>
            <person name="Anantharaman K."/>
            <person name="Brown C.T."/>
            <person name="Hug L.A."/>
            <person name="Sharon I."/>
            <person name="Castelle C.J."/>
            <person name="Probst A.J."/>
            <person name="Thomas B.C."/>
            <person name="Singh A."/>
            <person name="Wilkins M.J."/>
            <person name="Karaoz U."/>
            <person name="Brodie E.L."/>
            <person name="Williams K.H."/>
            <person name="Hubbard S.S."/>
            <person name="Banfield J.F."/>
        </authorList>
    </citation>
    <scope>NUCLEOTIDE SEQUENCE [LARGE SCALE GENOMIC DNA]</scope>
</reference>
<evidence type="ECO:0000256" key="2">
    <source>
        <dbReference type="ARBA" id="ARBA00007353"/>
    </source>
</evidence>
<proteinExistence type="inferred from homology"/>
<dbReference type="PANTHER" id="PTHR30616:SF2">
    <property type="entry name" value="PURINE NUCLEOSIDE PHOSPHORYLASE LACC1"/>
    <property type="match status" value="1"/>
</dbReference>
<comment type="catalytic activity">
    <reaction evidence="7">
        <text>adenosine + H2O + H(+) = inosine + NH4(+)</text>
        <dbReference type="Rhea" id="RHEA:24408"/>
        <dbReference type="ChEBI" id="CHEBI:15377"/>
        <dbReference type="ChEBI" id="CHEBI:15378"/>
        <dbReference type="ChEBI" id="CHEBI:16335"/>
        <dbReference type="ChEBI" id="CHEBI:17596"/>
        <dbReference type="ChEBI" id="CHEBI:28938"/>
        <dbReference type="EC" id="3.5.4.4"/>
    </reaction>
    <physiologicalReaction direction="left-to-right" evidence="7">
        <dbReference type="Rhea" id="RHEA:24409"/>
    </physiologicalReaction>
</comment>
<dbReference type="InterPro" id="IPR011324">
    <property type="entry name" value="Cytotoxic_necrot_fac-like_cat"/>
</dbReference>
<sequence length="242" mass="26503">MYRLVSLSGLPELIHGISTKDEGNMSLLWGAEAEVTANRNRFLAGLGLNYKQFVAASLEAGTEIVEVGAAEMGKKITGDALVTRELNVPLWMLTADCFPVIFFEPAAKILALVHCGRRGVDGELPQKVVERIGRLGGEPQRLVVGIGPGIGKKSYTWEGELPFKKSGGWELFVEKKDGIWYLGVEDYLTNQLLNAGVKKGNITRSGIDVFTDNNFYSHIRSIKTGEPEGRFATVVMMKDAKV</sequence>
<protein>
    <recommendedName>
        <fullName evidence="12">Purine nucleoside phosphorylase</fullName>
    </recommendedName>
</protein>
<evidence type="ECO:0000256" key="5">
    <source>
        <dbReference type="ARBA" id="ARBA00022801"/>
    </source>
</evidence>
<name>A0A1F4Z1Q7_9BACT</name>
<dbReference type="GO" id="GO:0016787">
    <property type="term" value="F:hydrolase activity"/>
    <property type="evidence" value="ECO:0007669"/>
    <property type="project" value="UniProtKB-KW"/>
</dbReference>
<evidence type="ECO:0000313" key="10">
    <source>
        <dbReference type="EMBL" id="OGD00192.1"/>
    </source>
</evidence>
<comment type="catalytic activity">
    <reaction evidence="8">
        <text>adenosine + phosphate = alpha-D-ribose 1-phosphate + adenine</text>
        <dbReference type="Rhea" id="RHEA:27642"/>
        <dbReference type="ChEBI" id="CHEBI:16335"/>
        <dbReference type="ChEBI" id="CHEBI:16708"/>
        <dbReference type="ChEBI" id="CHEBI:43474"/>
        <dbReference type="ChEBI" id="CHEBI:57720"/>
        <dbReference type="EC" id="2.4.2.1"/>
    </reaction>
    <physiologicalReaction direction="left-to-right" evidence="8">
        <dbReference type="Rhea" id="RHEA:27643"/>
    </physiologicalReaction>
</comment>
<keyword evidence="4" id="KW-0479">Metal-binding</keyword>
<keyword evidence="5" id="KW-0378">Hydrolase</keyword>
<dbReference type="InterPro" id="IPR038371">
    <property type="entry name" value="Cu_polyphenol_OxRdtase_sf"/>
</dbReference>
<accession>A0A1F4Z1Q7</accession>
<organism evidence="10 11">
    <name type="scientific">Candidatus Amesbacteria bacterium RIFCSPLOWO2_01_FULL_47_33</name>
    <dbReference type="NCBI Taxonomy" id="1797258"/>
    <lineage>
        <taxon>Bacteria</taxon>
        <taxon>Candidatus Amesiibacteriota</taxon>
    </lineage>
</organism>
<dbReference type="SUPFAM" id="SSF64438">
    <property type="entry name" value="CNF1/YfiH-like putative cysteine hydrolases"/>
    <property type="match status" value="1"/>
</dbReference>
<evidence type="ECO:0000256" key="9">
    <source>
        <dbReference type="ARBA" id="ARBA00049893"/>
    </source>
</evidence>
<keyword evidence="6" id="KW-0862">Zinc</keyword>
<evidence type="ECO:0000256" key="3">
    <source>
        <dbReference type="ARBA" id="ARBA00022679"/>
    </source>
</evidence>
<dbReference type="EMBL" id="MEXM01000043">
    <property type="protein sequence ID" value="OGD00192.1"/>
    <property type="molecule type" value="Genomic_DNA"/>
</dbReference>
<dbReference type="GO" id="GO:0017061">
    <property type="term" value="F:S-methyl-5-thioadenosine phosphorylase activity"/>
    <property type="evidence" value="ECO:0007669"/>
    <property type="project" value="UniProtKB-EC"/>
</dbReference>
<comment type="catalytic activity">
    <reaction evidence="1">
        <text>inosine + phosphate = alpha-D-ribose 1-phosphate + hypoxanthine</text>
        <dbReference type="Rhea" id="RHEA:27646"/>
        <dbReference type="ChEBI" id="CHEBI:17368"/>
        <dbReference type="ChEBI" id="CHEBI:17596"/>
        <dbReference type="ChEBI" id="CHEBI:43474"/>
        <dbReference type="ChEBI" id="CHEBI:57720"/>
        <dbReference type="EC" id="2.4.2.1"/>
    </reaction>
    <physiologicalReaction direction="left-to-right" evidence="1">
        <dbReference type="Rhea" id="RHEA:27647"/>
    </physiologicalReaction>
</comment>
<evidence type="ECO:0000256" key="8">
    <source>
        <dbReference type="ARBA" id="ARBA00048968"/>
    </source>
</evidence>
<comment type="catalytic activity">
    <reaction evidence="9">
        <text>S-methyl-5'-thioadenosine + phosphate = 5-(methylsulfanyl)-alpha-D-ribose 1-phosphate + adenine</text>
        <dbReference type="Rhea" id="RHEA:11852"/>
        <dbReference type="ChEBI" id="CHEBI:16708"/>
        <dbReference type="ChEBI" id="CHEBI:17509"/>
        <dbReference type="ChEBI" id="CHEBI:43474"/>
        <dbReference type="ChEBI" id="CHEBI:58533"/>
        <dbReference type="EC" id="2.4.2.28"/>
    </reaction>
    <physiologicalReaction direction="left-to-right" evidence="9">
        <dbReference type="Rhea" id="RHEA:11853"/>
    </physiologicalReaction>
</comment>
<dbReference type="AlphaFoldDB" id="A0A1F4Z1Q7"/>
<comment type="similarity">
    <text evidence="2">Belongs to the purine nucleoside phosphorylase YfiH/LACC1 family.</text>
</comment>
<evidence type="ECO:0000256" key="4">
    <source>
        <dbReference type="ARBA" id="ARBA00022723"/>
    </source>
</evidence>
<evidence type="ECO:0000256" key="7">
    <source>
        <dbReference type="ARBA" id="ARBA00047989"/>
    </source>
</evidence>
<dbReference type="Proteomes" id="UP000176822">
    <property type="component" value="Unassembled WGS sequence"/>
</dbReference>
<evidence type="ECO:0000313" key="11">
    <source>
        <dbReference type="Proteomes" id="UP000176822"/>
    </source>
</evidence>
<dbReference type="Pfam" id="PF02578">
    <property type="entry name" value="Cu-oxidase_4"/>
    <property type="match status" value="1"/>
</dbReference>
<gene>
    <name evidence="10" type="ORF">A2972_04850</name>
</gene>
<dbReference type="CDD" id="cd16833">
    <property type="entry name" value="YfiH"/>
    <property type="match status" value="1"/>
</dbReference>
<evidence type="ECO:0000256" key="6">
    <source>
        <dbReference type="ARBA" id="ARBA00022833"/>
    </source>
</evidence>
<dbReference type="InterPro" id="IPR003730">
    <property type="entry name" value="Cu_polyphenol_OxRdtase"/>
</dbReference>
<dbReference type="Gene3D" id="3.60.140.10">
    <property type="entry name" value="CNF1/YfiH-like putative cysteine hydrolases"/>
    <property type="match status" value="1"/>
</dbReference>